<protein>
    <recommendedName>
        <fullName evidence="7">Clp R domain-containing protein</fullName>
    </recommendedName>
</protein>
<keyword evidence="3" id="KW-0805">Transcription regulation</keyword>
<dbReference type="InterPro" id="IPR027417">
    <property type="entry name" value="P-loop_NTPase"/>
</dbReference>
<feature type="domain" description="Clp R" evidence="7">
    <location>
        <begin position="8"/>
        <end position="185"/>
    </location>
</feature>
<dbReference type="InterPro" id="IPR003959">
    <property type="entry name" value="ATPase_AAA_core"/>
</dbReference>
<dbReference type="PROSITE" id="PS51903">
    <property type="entry name" value="CLP_R"/>
    <property type="match status" value="1"/>
</dbReference>
<dbReference type="GO" id="GO:0016887">
    <property type="term" value="F:ATP hydrolysis activity"/>
    <property type="evidence" value="ECO:0007669"/>
    <property type="project" value="InterPro"/>
</dbReference>
<dbReference type="GO" id="GO:0005524">
    <property type="term" value="F:ATP binding"/>
    <property type="evidence" value="ECO:0007669"/>
    <property type="project" value="InterPro"/>
</dbReference>
<dbReference type="SUPFAM" id="SSF52540">
    <property type="entry name" value="P-loop containing nucleoside triphosphate hydrolases"/>
    <property type="match status" value="1"/>
</dbReference>
<evidence type="ECO:0000256" key="5">
    <source>
        <dbReference type="PROSITE-ProRule" id="PRU01251"/>
    </source>
</evidence>
<proteinExistence type="inferred from homology"/>
<dbReference type="CDD" id="cd19499">
    <property type="entry name" value="RecA-like_ClpB_Hsp104-like"/>
    <property type="match status" value="1"/>
</dbReference>
<evidence type="ECO:0000256" key="6">
    <source>
        <dbReference type="SAM" id="MobiDB-lite"/>
    </source>
</evidence>
<dbReference type="EMBL" id="JAYWIO010000001">
    <property type="protein sequence ID" value="KAK7289822.1"/>
    <property type="molecule type" value="Genomic_DNA"/>
</dbReference>
<dbReference type="PANTHER" id="PTHR43572">
    <property type="entry name" value="CHAPERONE PROTEIN CLPD, CHLOROPLASTIC"/>
    <property type="match status" value="1"/>
</dbReference>
<dbReference type="InterPro" id="IPR004176">
    <property type="entry name" value="Clp_R_N"/>
</dbReference>
<reference evidence="8 9" key="1">
    <citation type="submission" date="2024-01" db="EMBL/GenBank/DDBJ databases">
        <title>The genomes of 5 underutilized Papilionoideae crops provide insights into root nodulation and disease resistanc.</title>
        <authorList>
            <person name="Yuan L."/>
        </authorList>
    </citation>
    <scope>NUCLEOTIDE SEQUENCE [LARGE SCALE GENOMIC DNA]</scope>
    <source>
        <strain evidence="8">ZHUSHIDOU_FW_LH</strain>
        <tissue evidence="8">Leaf</tissue>
    </source>
</reference>
<organism evidence="8 9">
    <name type="scientific">Crotalaria pallida</name>
    <name type="common">Smooth rattlebox</name>
    <name type="synonym">Crotalaria striata</name>
    <dbReference type="NCBI Taxonomy" id="3830"/>
    <lineage>
        <taxon>Eukaryota</taxon>
        <taxon>Viridiplantae</taxon>
        <taxon>Streptophyta</taxon>
        <taxon>Embryophyta</taxon>
        <taxon>Tracheophyta</taxon>
        <taxon>Spermatophyta</taxon>
        <taxon>Magnoliopsida</taxon>
        <taxon>eudicotyledons</taxon>
        <taxon>Gunneridae</taxon>
        <taxon>Pentapetalae</taxon>
        <taxon>rosids</taxon>
        <taxon>fabids</taxon>
        <taxon>Fabales</taxon>
        <taxon>Fabaceae</taxon>
        <taxon>Papilionoideae</taxon>
        <taxon>50 kb inversion clade</taxon>
        <taxon>genistoids sensu lato</taxon>
        <taxon>core genistoids</taxon>
        <taxon>Crotalarieae</taxon>
        <taxon>Crotalaria</taxon>
    </lineage>
</organism>
<evidence type="ECO:0000256" key="2">
    <source>
        <dbReference type="ARBA" id="ARBA00022737"/>
    </source>
</evidence>
<dbReference type="AlphaFoldDB" id="A0AAN9J0I5"/>
<dbReference type="Gene3D" id="1.10.1780.10">
    <property type="entry name" value="Clp, N-terminal domain"/>
    <property type="match status" value="1"/>
</dbReference>
<feature type="region of interest" description="Disordered" evidence="6">
    <location>
        <begin position="891"/>
        <end position="910"/>
    </location>
</feature>
<dbReference type="InterPro" id="IPR058680">
    <property type="entry name" value="NBD_SMAX1-like"/>
</dbReference>
<evidence type="ECO:0000313" key="8">
    <source>
        <dbReference type="EMBL" id="KAK7289822.1"/>
    </source>
</evidence>
<dbReference type="InterPro" id="IPR051650">
    <property type="entry name" value="SL_signaling_regulator"/>
</dbReference>
<gene>
    <name evidence="8" type="ORF">RIF29_03786</name>
</gene>
<dbReference type="PANTHER" id="PTHR43572:SF38">
    <property type="entry name" value="PROTEIN SMAX1-LIKE 6"/>
    <property type="match status" value="1"/>
</dbReference>
<dbReference type="Pfam" id="PF07724">
    <property type="entry name" value="AAA_2"/>
    <property type="match status" value="1"/>
</dbReference>
<dbReference type="InterPro" id="IPR058954">
    <property type="entry name" value="AAA_lid_SMAX1"/>
</dbReference>
<keyword evidence="4" id="KW-0804">Transcription</keyword>
<evidence type="ECO:0000259" key="7">
    <source>
        <dbReference type="PROSITE" id="PS51903"/>
    </source>
</evidence>
<evidence type="ECO:0000256" key="1">
    <source>
        <dbReference type="ARBA" id="ARBA00008675"/>
    </source>
</evidence>
<comment type="similarity">
    <text evidence="1">Belongs to the ClpA/ClpB family.</text>
</comment>
<evidence type="ECO:0000256" key="4">
    <source>
        <dbReference type="ARBA" id="ARBA00023163"/>
    </source>
</evidence>
<accession>A0AAN9J0I5</accession>
<dbReference type="Pfam" id="PF26587">
    <property type="entry name" value="AAA_lid_SMAX1"/>
    <property type="match status" value="1"/>
</dbReference>
<dbReference type="InterPro" id="IPR036628">
    <property type="entry name" value="Clp_N_dom_sf"/>
</dbReference>
<sequence length="1098" mass="121795">MPTPVSAARQCLTEEAARALDDAVAVARRRSHAQTTSLHAVSALLALPSASLREACARAQSRSYSPRLQFRALELSVGVSLDRLPTIKSSSAAVSGKDEDGPPVSNSLMAAIKRSQANQRRQPENFHLIQMMQQQQGTTPFLKVELKHFMLSILDDPIVSRVFAEAGFRSYDIKLSLLQPPLSPSPFSASRFYSRPVFLCNLEPVRDFLDENLRRIAEVLARKKQRNPLLMGVYAKSALGSFIETVRRGGVLLLPSELAGLSVVCVEKEIGEFLSGSGSEEKMGLRFKEVSFLVEQSKGSGGGGVVVSFGEIEVLVGDGVGFVVEQLTRLLEVHGGKVWLVGVAGTSDAYSKFLGLFPTVDKDWDLELLTMTTATPSMEGLYSKSSLMGSFVPFGGFFSAPSEFKSPISCTITSLTRCDTCNVQYEQEVADVLKVGPATSACGYSSSLPWLQEVNVDTDRGLDISKTTEENTSLNDKIFGLQKKWNDICQHLHNNRSLPAFDIQQTRSKAPSLERFPFCSDFQESVRKGLSLHEIQYANQMSNMSKDVQSTFPSKQTLPISVPFVAVSINTEADHVRGVSKSQPSDMKSPWISPSPKVNMNDLDYRSSSSLTSVTTDLGLGTIYASAAHEPDTPKLRDHKTHLQHLSDSLSTEFDAMNESTSHQIARPSSGSGSNLEGKFDAVDFKLLHRFLTEKVGWQDEAIYAINRAMSRCRTSAGNRSHSHVRADMWLAFYGPDRIGKRKIALALAEILFGNKESLISVDMGSQDCFYPLNSICGFQNSYCHDMPRRKTVVDYIAGGLSKKPHSVVFLENVDKADFLVQSSLFQAIRTGRFPYSVGREIGISNAIFVVTSTVFNGNGSFVLEKEPKMFPEERILEANRCEMQLSFGDASENAQRSGRTNVKVAPRKETSKPSYLNKRKLVESIDFKEKATCKTPKQVPETSRSYLDLNMPLEEVDEDSNYNDHQIESLVEKSEVWLNDLFDQIDEKVVFKPFNFDLLADQVIKSIDKQFQRTFGSEFTLEIDYEVMAQILAAAWLSDKKNAVEDWVESVLGRSFNEAQQKYHPAAQYVVKLVKCESNLVEDDAPGVCLPPRINLI</sequence>
<dbReference type="Gene3D" id="3.40.50.300">
    <property type="entry name" value="P-loop containing nucleotide triphosphate hydrolases"/>
    <property type="match status" value="1"/>
</dbReference>
<dbReference type="Pfam" id="PF23569">
    <property type="entry name" value="NBD_SMAX1"/>
    <property type="match status" value="1"/>
</dbReference>
<evidence type="ECO:0000313" key="9">
    <source>
        <dbReference type="Proteomes" id="UP001372338"/>
    </source>
</evidence>
<evidence type="ECO:0000256" key="3">
    <source>
        <dbReference type="ARBA" id="ARBA00023015"/>
    </source>
</evidence>
<dbReference type="Proteomes" id="UP001372338">
    <property type="component" value="Unassembled WGS sequence"/>
</dbReference>
<keyword evidence="2 5" id="KW-0677">Repeat</keyword>
<name>A0AAN9J0I5_CROPI</name>
<comment type="caution">
    <text evidence="8">The sequence shown here is derived from an EMBL/GenBank/DDBJ whole genome shotgun (WGS) entry which is preliminary data.</text>
</comment>
<keyword evidence="9" id="KW-1185">Reference proteome</keyword>